<protein>
    <submittedName>
        <fullName evidence="1">Uncharacterized protein</fullName>
    </submittedName>
</protein>
<reference evidence="1 2" key="1">
    <citation type="submission" date="2023-01" db="EMBL/GenBank/DDBJ databases">
        <authorList>
            <person name="Whitehead M."/>
        </authorList>
    </citation>
    <scope>NUCLEOTIDE SEQUENCE [LARGE SCALE GENOMIC DNA]</scope>
</reference>
<sequence>MPPIVLIAIERQEIFENARKEEARNKLIRDWQSQWDSAENGRWTHRLIPKIDPWFNRTFGEVNYRLTQALSGHGCFPYYLHRFGKLASPSCWYCGHESDDAFHTFFVCDAWHSRRTRMNTILGREITPDNMTEVMRSSKDAWTTIDDFINEVLRKKEEEERRRQTADQP</sequence>
<comment type="caution">
    <text evidence="1">The sequence shown here is derived from an EMBL/GenBank/DDBJ whole genome shotgun (WGS) entry which is preliminary data.</text>
</comment>
<accession>A0AAV0Y659</accession>
<dbReference type="AlphaFoldDB" id="A0AAV0Y659"/>
<organism evidence="1 2">
    <name type="scientific">Macrosiphum euphorbiae</name>
    <name type="common">potato aphid</name>
    <dbReference type="NCBI Taxonomy" id="13131"/>
    <lineage>
        <taxon>Eukaryota</taxon>
        <taxon>Metazoa</taxon>
        <taxon>Ecdysozoa</taxon>
        <taxon>Arthropoda</taxon>
        <taxon>Hexapoda</taxon>
        <taxon>Insecta</taxon>
        <taxon>Pterygota</taxon>
        <taxon>Neoptera</taxon>
        <taxon>Paraneoptera</taxon>
        <taxon>Hemiptera</taxon>
        <taxon>Sternorrhyncha</taxon>
        <taxon>Aphidomorpha</taxon>
        <taxon>Aphidoidea</taxon>
        <taxon>Aphididae</taxon>
        <taxon>Macrosiphini</taxon>
        <taxon>Macrosiphum</taxon>
    </lineage>
</organism>
<keyword evidence="2" id="KW-1185">Reference proteome</keyword>
<dbReference type="Proteomes" id="UP001160148">
    <property type="component" value="Unassembled WGS sequence"/>
</dbReference>
<dbReference type="EMBL" id="CARXXK010001464">
    <property type="protein sequence ID" value="CAI6376283.1"/>
    <property type="molecule type" value="Genomic_DNA"/>
</dbReference>
<gene>
    <name evidence="1" type="ORF">MEUPH1_LOCUS29671</name>
</gene>
<evidence type="ECO:0000313" key="1">
    <source>
        <dbReference type="EMBL" id="CAI6376283.1"/>
    </source>
</evidence>
<proteinExistence type="predicted"/>
<evidence type="ECO:0000313" key="2">
    <source>
        <dbReference type="Proteomes" id="UP001160148"/>
    </source>
</evidence>
<name>A0AAV0Y659_9HEMI</name>